<dbReference type="Pfam" id="PF01381">
    <property type="entry name" value="HTH_3"/>
    <property type="match status" value="1"/>
</dbReference>
<name>A0A1I2B6B0_9BACI</name>
<sequence>MKFSDRLKNLRNSNNMSREELASKVEVSYSTIAKYESGTREPDFSTLDKLSSFFDVDTDYLLGRTDTPKSSKEFDSLAEIKKIVDEYGIEDMFFHNIDDWKNLTPEDVEELRNHFEYITYKARKRNEKKK</sequence>
<dbReference type="AlphaFoldDB" id="A0A1I2B6B0"/>
<dbReference type="CDD" id="cd00093">
    <property type="entry name" value="HTH_XRE"/>
    <property type="match status" value="1"/>
</dbReference>
<keyword evidence="4" id="KW-1185">Reference proteome</keyword>
<keyword evidence="1" id="KW-0238">DNA-binding</keyword>
<gene>
    <name evidence="3" type="ORF">SAMN05216238_12121</name>
</gene>
<dbReference type="PANTHER" id="PTHR46558:SF11">
    <property type="entry name" value="HTH-TYPE TRANSCRIPTIONAL REGULATOR XRE"/>
    <property type="match status" value="1"/>
</dbReference>
<dbReference type="EMBL" id="FOMR01000021">
    <property type="protein sequence ID" value="SFE50863.1"/>
    <property type="molecule type" value="Genomic_DNA"/>
</dbReference>
<dbReference type="SUPFAM" id="SSF47413">
    <property type="entry name" value="lambda repressor-like DNA-binding domains"/>
    <property type="match status" value="1"/>
</dbReference>
<proteinExistence type="predicted"/>
<dbReference type="InterPro" id="IPR010982">
    <property type="entry name" value="Lambda_DNA-bd_dom_sf"/>
</dbReference>
<evidence type="ECO:0000259" key="2">
    <source>
        <dbReference type="PROSITE" id="PS50943"/>
    </source>
</evidence>
<dbReference type="Proteomes" id="UP000199474">
    <property type="component" value="Unassembled WGS sequence"/>
</dbReference>
<evidence type="ECO:0000313" key="3">
    <source>
        <dbReference type="EMBL" id="SFE50863.1"/>
    </source>
</evidence>
<feature type="domain" description="HTH cro/C1-type" evidence="2">
    <location>
        <begin position="7"/>
        <end position="61"/>
    </location>
</feature>
<dbReference type="Gene3D" id="1.10.260.40">
    <property type="entry name" value="lambda repressor-like DNA-binding domains"/>
    <property type="match status" value="1"/>
</dbReference>
<evidence type="ECO:0000256" key="1">
    <source>
        <dbReference type="ARBA" id="ARBA00023125"/>
    </source>
</evidence>
<evidence type="ECO:0000313" key="4">
    <source>
        <dbReference type="Proteomes" id="UP000199474"/>
    </source>
</evidence>
<protein>
    <submittedName>
        <fullName evidence="3">Helix-turn-helix</fullName>
    </submittedName>
</protein>
<dbReference type="PROSITE" id="PS50943">
    <property type="entry name" value="HTH_CROC1"/>
    <property type="match status" value="1"/>
</dbReference>
<dbReference type="STRING" id="640948.SAMN05216238_12121"/>
<dbReference type="OrthoDB" id="72638at2"/>
<dbReference type="RefSeq" id="WP_090087810.1">
    <property type="nucleotide sequence ID" value="NZ_FOMR01000021.1"/>
</dbReference>
<dbReference type="GO" id="GO:0003677">
    <property type="term" value="F:DNA binding"/>
    <property type="evidence" value="ECO:0007669"/>
    <property type="project" value="UniProtKB-KW"/>
</dbReference>
<reference evidence="4" key="1">
    <citation type="submission" date="2016-10" db="EMBL/GenBank/DDBJ databases">
        <authorList>
            <person name="Varghese N."/>
            <person name="Submissions S."/>
        </authorList>
    </citation>
    <scope>NUCLEOTIDE SEQUENCE [LARGE SCALE GENOMIC DNA]</scope>
    <source>
        <strain evidence="4">DSM 22530</strain>
    </source>
</reference>
<dbReference type="InterPro" id="IPR001387">
    <property type="entry name" value="Cro/C1-type_HTH"/>
</dbReference>
<dbReference type="PANTHER" id="PTHR46558">
    <property type="entry name" value="TRACRIPTIONAL REGULATORY PROTEIN-RELATED-RELATED"/>
    <property type="match status" value="1"/>
</dbReference>
<organism evidence="3 4">
    <name type="scientific">Lentibacillus persicus</name>
    <dbReference type="NCBI Taxonomy" id="640948"/>
    <lineage>
        <taxon>Bacteria</taxon>
        <taxon>Bacillati</taxon>
        <taxon>Bacillota</taxon>
        <taxon>Bacilli</taxon>
        <taxon>Bacillales</taxon>
        <taxon>Bacillaceae</taxon>
        <taxon>Lentibacillus</taxon>
    </lineage>
</organism>
<accession>A0A1I2B6B0</accession>
<dbReference type="SMART" id="SM00530">
    <property type="entry name" value="HTH_XRE"/>
    <property type="match status" value="1"/>
</dbReference>